<dbReference type="Proteomes" id="UP000183255">
    <property type="component" value="Unassembled WGS sequence"/>
</dbReference>
<dbReference type="RefSeq" id="WP_031577939.1">
    <property type="nucleotide sequence ID" value="NZ_FNDZ01000019.1"/>
</dbReference>
<sequence>MNSISEDNLHDTQDVILNEDNQQVVRRAHPISPTKKQEGILKSGIRVGGAVPSRRNKISPKRKEEYIQGVNSQDFDPQEHAENSQDLESDLKTILESRRKIGGFAKELPDVLKQEEKREKKRFTAMLEPKTVDFLQELKATRKIRSVSGLLETALEEFFQKYNLK</sequence>
<evidence type="ECO:0000313" key="1">
    <source>
        <dbReference type="EMBL" id="SDJ40335.1"/>
    </source>
</evidence>
<dbReference type="EMBL" id="FNDZ01000019">
    <property type="protein sequence ID" value="SDJ40335.1"/>
    <property type="molecule type" value="Genomic_DNA"/>
</dbReference>
<proteinExistence type="predicted"/>
<evidence type="ECO:0000313" key="2">
    <source>
        <dbReference type="Proteomes" id="UP000183255"/>
    </source>
</evidence>
<organism evidence="1 2">
    <name type="scientific">Proteiniclasticum ruminis</name>
    <dbReference type="NCBI Taxonomy" id="398199"/>
    <lineage>
        <taxon>Bacteria</taxon>
        <taxon>Bacillati</taxon>
        <taxon>Bacillota</taxon>
        <taxon>Clostridia</taxon>
        <taxon>Eubacteriales</taxon>
        <taxon>Clostridiaceae</taxon>
        <taxon>Proteiniclasticum</taxon>
    </lineage>
</organism>
<protein>
    <submittedName>
        <fullName evidence="1">Uncharacterized protein</fullName>
    </submittedName>
</protein>
<dbReference type="AlphaFoldDB" id="A0A1G8THF7"/>
<gene>
    <name evidence="1" type="ORF">SAMN05421804_1199</name>
</gene>
<name>A0A1G8THF7_9CLOT</name>
<accession>A0A1G8THF7</accession>
<reference evidence="1 2" key="1">
    <citation type="submission" date="2016-10" db="EMBL/GenBank/DDBJ databases">
        <authorList>
            <person name="de Groot N.N."/>
        </authorList>
    </citation>
    <scope>NUCLEOTIDE SEQUENCE [LARGE SCALE GENOMIC DNA]</scope>
    <source>
        <strain evidence="1 2">CGMCC 1.5058</strain>
    </source>
</reference>